<organism evidence="3 4">
    <name type="scientific">Rugosimonospora acidiphila</name>
    <dbReference type="NCBI Taxonomy" id="556531"/>
    <lineage>
        <taxon>Bacteria</taxon>
        <taxon>Bacillati</taxon>
        <taxon>Actinomycetota</taxon>
        <taxon>Actinomycetes</taxon>
        <taxon>Micromonosporales</taxon>
        <taxon>Micromonosporaceae</taxon>
        <taxon>Rugosimonospora</taxon>
    </lineage>
</organism>
<accession>A0ABP9RTT2</accession>
<name>A0ABP9RTT2_9ACTN</name>
<comment type="caution">
    <text evidence="3">The sequence shown here is derived from an EMBL/GenBank/DDBJ whole genome shotgun (WGS) entry which is preliminary data.</text>
</comment>
<keyword evidence="2" id="KW-0812">Transmembrane</keyword>
<keyword evidence="4" id="KW-1185">Reference proteome</keyword>
<reference evidence="4" key="1">
    <citation type="journal article" date="2019" name="Int. J. Syst. Evol. Microbiol.">
        <title>The Global Catalogue of Microorganisms (GCM) 10K type strain sequencing project: providing services to taxonomists for standard genome sequencing and annotation.</title>
        <authorList>
            <consortium name="The Broad Institute Genomics Platform"/>
            <consortium name="The Broad Institute Genome Sequencing Center for Infectious Disease"/>
            <person name="Wu L."/>
            <person name="Ma J."/>
        </authorList>
    </citation>
    <scope>NUCLEOTIDE SEQUENCE [LARGE SCALE GENOMIC DNA]</scope>
    <source>
        <strain evidence="4">JCM 18304</strain>
    </source>
</reference>
<dbReference type="EMBL" id="BAABJQ010000007">
    <property type="protein sequence ID" value="GAA5185827.1"/>
    <property type="molecule type" value="Genomic_DNA"/>
</dbReference>
<evidence type="ECO:0000256" key="1">
    <source>
        <dbReference type="SAM" id="MobiDB-lite"/>
    </source>
</evidence>
<evidence type="ECO:0000313" key="3">
    <source>
        <dbReference type="EMBL" id="GAA5185827.1"/>
    </source>
</evidence>
<keyword evidence="2" id="KW-0472">Membrane</keyword>
<proteinExistence type="predicted"/>
<feature type="region of interest" description="Disordered" evidence="1">
    <location>
        <begin position="41"/>
        <end position="61"/>
    </location>
</feature>
<sequence>MSWGHGLAFWLGACVAVVLFCNVIVFGIVLVRFLLQRGEADGSAPVVERGLPAGEGPSPGV</sequence>
<gene>
    <name evidence="3" type="ORF">GCM10023322_30760</name>
</gene>
<feature type="transmembrane region" description="Helical" evidence="2">
    <location>
        <begin position="6"/>
        <end position="35"/>
    </location>
</feature>
<protein>
    <submittedName>
        <fullName evidence="3">Uncharacterized protein</fullName>
    </submittedName>
</protein>
<evidence type="ECO:0000256" key="2">
    <source>
        <dbReference type="SAM" id="Phobius"/>
    </source>
</evidence>
<dbReference type="Proteomes" id="UP001501570">
    <property type="component" value="Unassembled WGS sequence"/>
</dbReference>
<evidence type="ECO:0000313" key="4">
    <source>
        <dbReference type="Proteomes" id="UP001501570"/>
    </source>
</evidence>
<keyword evidence="2" id="KW-1133">Transmembrane helix</keyword>